<reference evidence="7" key="1">
    <citation type="submission" date="2021-02" db="EMBL/GenBank/DDBJ databases">
        <authorList>
            <person name="Nowell W R."/>
        </authorList>
    </citation>
    <scope>NUCLEOTIDE SEQUENCE</scope>
    <source>
        <strain evidence="7">Ploen Becks lab</strain>
    </source>
</reference>
<feature type="domain" description="G-protein coupled receptors family 1 profile" evidence="6">
    <location>
        <begin position="44"/>
        <end position="373"/>
    </location>
</feature>
<dbReference type="OrthoDB" id="9990906at2759"/>
<dbReference type="GO" id="GO:0004930">
    <property type="term" value="F:G protein-coupled receptor activity"/>
    <property type="evidence" value="ECO:0007669"/>
    <property type="project" value="InterPro"/>
</dbReference>
<dbReference type="SUPFAM" id="SSF81321">
    <property type="entry name" value="Family A G protein-coupled receptor-like"/>
    <property type="match status" value="1"/>
</dbReference>
<proteinExistence type="predicted"/>
<dbReference type="PRINTS" id="PR00237">
    <property type="entry name" value="GPCRRHODOPSN"/>
</dbReference>
<keyword evidence="2 5" id="KW-0812">Transmembrane</keyword>
<dbReference type="AlphaFoldDB" id="A0A813XUX4"/>
<evidence type="ECO:0000256" key="5">
    <source>
        <dbReference type="SAM" id="Phobius"/>
    </source>
</evidence>
<dbReference type="Pfam" id="PF00001">
    <property type="entry name" value="7tm_1"/>
    <property type="match status" value="1"/>
</dbReference>
<evidence type="ECO:0000313" key="7">
    <source>
        <dbReference type="EMBL" id="CAF0870284.1"/>
    </source>
</evidence>
<evidence type="ECO:0000256" key="2">
    <source>
        <dbReference type="ARBA" id="ARBA00022692"/>
    </source>
</evidence>
<dbReference type="PROSITE" id="PS50262">
    <property type="entry name" value="G_PROTEIN_RECEP_F1_2"/>
    <property type="match status" value="1"/>
</dbReference>
<keyword evidence="8" id="KW-1185">Reference proteome</keyword>
<evidence type="ECO:0000313" key="8">
    <source>
        <dbReference type="Proteomes" id="UP000663879"/>
    </source>
</evidence>
<evidence type="ECO:0000259" key="6">
    <source>
        <dbReference type="PROSITE" id="PS50262"/>
    </source>
</evidence>
<name>A0A813XUX4_9BILA</name>
<keyword evidence="3 5" id="KW-1133">Transmembrane helix</keyword>
<sequence length="442" mass="51448">MNKTILDYKFYKNLTTPISFSPKFRPWDFGEISLLILVIFGAITNFLTIKVMRSKRMRNSNASLFVICMAVSDFLLLLLKFIANMIKLYRVSIYNFCVLIQVIPQAASFISVWLIIITSTERTAAVLIPLKVASLFSHKRSKIIILIMIIFFLCLSSTISVCIEYSETQPYYCKIKGNQNGTCFKYYTYIFPWFRSALGSWIPSVIGLCLNLIIINCLYKASHNRKNITYQMVPVRKFKNRNNSFTENFLMNKTRPCVSMECDSKNVSLKRNSLVSVISNGGSLSERSESCQKLSSRVHSYRTPQTSCQSKERQITIMLMTISISFFILTLPYSTFELLRKLGFKSKWLKSRNLLRLVMLLIDINHATNFILYCLTAQRFRNELKIIILRMFKRNRNDKKRNFTSNCNDSMKKQRVNLAKTNITFKTNNVVTFENKTNRMFN</sequence>
<organism evidence="7 8">
    <name type="scientific">Brachionus calyciflorus</name>
    <dbReference type="NCBI Taxonomy" id="104777"/>
    <lineage>
        <taxon>Eukaryota</taxon>
        <taxon>Metazoa</taxon>
        <taxon>Spiralia</taxon>
        <taxon>Gnathifera</taxon>
        <taxon>Rotifera</taxon>
        <taxon>Eurotatoria</taxon>
        <taxon>Monogononta</taxon>
        <taxon>Pseudotrocha</taxon>
        <taxon>Ploima</taxon>
        <taxon>Brachionidae</taxon>
        <taxon>Brachionus</taxon>
    </lineage>
</organism>
<dbReference type="InterPro" id="IPR017452">
    <property type="entry name" value="GPCR_Rhodpsn_7TM"/>
</dbReference>
<feature type="transmembrane region" description="Helical" evidence="5">
    <location>
        <begin position="64"/>
        <end position="86"/>
    </location>
</feature>
<feature type="transmembrane region" description="Helical" evidence="5">
    <location>
        <begin position="201"/>
        <end position="219"/>
    </location>
</feature>
<gene>
    <name evidence="7" type="ORF">OXX778_LOCUS9897</name>
</gene>
<protein>
    <recommendedName>
        <fullName evidence="6">G-protein coupled receptors family 1 profile domain-containing protein</fullName>
    </recommendedName>
</protein>
<feature type="transmembrane region" description="Helical" evidence="5">
    <location>
        <begin position="354"/>
        <end position="375"/>
    </location>
</feature>
<dbReference type="EMBL" id="CAJNOC010001505">
    <property type="protein sequence ID" value="CAF0870284.1"/>
    <property type="molecule type" value="Genomic_DNA"/>
</dbReference>
<keyword evidence="4 5" id="KW-0472">Membrane</keyword>
<feature type="transmembrane region" description="Helical" evidence="5">
    <location>
        <begin position="315"/>
        <end position="334"/>
    </location>
</feature>
<dbReference type="GO" id="GO:0016020">
    <property type="term" value="C:membrane"/>
    <property type="evidence" value="ECO:0007669"/>
    <property type="project" value="UniProtKB-SubCell"/>
</dbReference>
<dbReference type="InterPro" id="IPR000276">
    <property type="entry name" value="GPCR_Rhodpsn"/>
</dbReference>
<evidence type="ECO:0000256" key="1">
    <source>
        <dbReference type="ARBA" id="ARBA00004370"/>
    </source>
</evidence>
<comment type="subcellular location">
    <subcellularLocation>
        <location evidence="1">Membrane</location>
    </subcellularLocation>
</comment>
<comment type="caution">
    <text evidence="7">The sequence shown here is derived from an EMBL/GenBank/DDBJ whole genome shotgun (WGS) entry which is preliminary data.</text>
</comment>
<evidence type="ECO:0000256" key="4">
    <source>
        <dbReference type="ARBA" id="ARBA00023136"/>
    </source>
</evidence>
<accession>A0A813XUX4</accession>
<dbReference type="PANTHER" id="PTHR46641">
    <property type="entry name" value="FMRFAMIDE RECEPTOR-RELATED"/>
    <property type="match status" value="1"/>
</dbReference>
<evidence type="ECO:0000256" key="3">
    <source>
        <dbReference type="ARBA" id="ARBA00022989"/>
    </source>
</evidence>
<dbReference type="Gene3D" id="1.20.1070.10">
    <property type="entry name" value="Rhodopsin 7-helix transmembrane proteins"/>
    <property type="match status" value="1"/>
</dbReference>
<dbReference type="Proteomes" id="UP000663879">
    <property type="component" value="Unassembled WGS sequence"/>
</dbReference>
<feature type="transmembrane region" description="Helical" evidence="5">
    <location>
        <begin position="32"/>
        <end position="52"/>
    </location>
</feature>
<feature type="transmembrane region" description="Helical" evidence="5">
    <location>
        <begin position="92"/>
        <end position="116"/>
    </location>
</feature>
<feature type="transmembrane region" description="Helical" evidence="5">
    <location>
        <begin position="143"/>
        <end position="166"/>
    </location>
</feature>
<dbReference type="InterPro" id="IPR052954">
    <property type="entry name" value="GPCR-Ligand_Int"/>
</dbReference>